<dbReference type="Proteomes" id="UP001551189">
    <property type="component" value="Unassembled WGS sequence"/>
</dbReference>
<evidence type="ECO:0000313" key="3">
    <source>
        <dbReference type="Proteomes" id="UP001551189"/>
    </source>
</evidence>
<keyword evidence="3" id="KW-1185">Reference proteome</keyword>
<proteinExistence type="predicted"/>
<keyword evidence="1" id="KW-0732">Signal</keyword>
<name>A0ABV3B644_9ACTN</name>
<feature type="chain" id="PRO_5046947483" evidence="1">
    <location>
        <begin position="27"/>
        <end position="251"/>
    </location>
</feature>
<dbReference type="RefSeq" id="WP_359698798.1">
    <property type="nucleotide sequence ID" value="NZ_JBEYXT010000168.1"/>
</dbReference>
<comment type="caution">
    <text evidence="2">The sequence shown here is derived from an EMBL/GenBank/DDBJ whole genome shotgun (WGS) entry which is preliminary data.</text>
</comment>
<accession>A0ABV3B644</accession>
<evidence type="ECO:0000256" key="1">
    <source>
        <dbReference type="SAM" id="SignalP"/>
    </source>
</evidence>
<sequence>MRIRSIAAVFTGALTLSALLTPASHAAGYGDTTITDVVVNGGAELALGPKAPKTFKVSVTARDDSGIKEMKLRVTLSGYVYRSSDRGLSCAAKTATTSTCTGSWTVDTSNVSSNDAADDHWYVETNVTAKDGDWFDSDRAGTFTVRRLARLTADAGPEPVGRNAPLTVTGKLSRADWKARTYAGYSGRSVNLQFREAGTSTYKTVKKVTSGSGGALRTTVHPTVDGYWRWTFTGTSTTSTAKAGGDYVDVS</sequence>
<feature type="signal peptide" evidence="1">
    <location>
        <begin position="1"/>
        <end position="26"/>
    </location>
</feature>
<protein>
    <submittedName>
        <fullName evidence="2">Calcium-binding protein</fullName>
    </submittedName>
</protein>
<evidence type="ECO:0000313" key="2">
    <source>
        <dbReference type="EMBL" id="MEU6804910.1"/>
    </source>
</evidence>
<organism evidence="2 3">
    <name type="scientific">Streptomyces neyagawaensis</name>
    <dbReference type="NCBI Taxonomy" id="42238"/>
    <lineage>
        <taxon>Bacteria</taxon>
        <taxon>Bacillati</taxon>
        <taxon>Actinomycetota</taxon>
        <taxon>Actinomycetes</taxon>
        <taxon>Kitasatosporales</taxon>
        <taxon>Streptomycetaceae</taxon>
        <taxon>Streptomyces</taxon>
    </lineage>
</organism>
<gene>
    <name evidence="2" type="ORF">ABZ931_28465</name>
</gene>
<reference evidence="2 3" key="1">
    <citation type="submission" date="2024-06" db="EMBL/GenBank/DDBJ databases">
        <title>The Natural Products Discovery Center: Release of the First 8490 Sequenced Strains for Exploring Actinobacteria Biosynthetic Diversity.</title>
        <authorList>
            <person name="Kalkreuter E."/>
            <person name="Kautsar S.A."/>
            <person name="Yang D."/>
            <person name="Bader C.D."/>
            <person name="Teijaro C.N."/>
            <person name="Fluegel L."/>
            <person name="Davis C.M."/>
            <person name="Simpson J.R."/>
            <person name="Lauterbach L."/>
            <person name="Steele A.D."/>
            <person name="Gui C."/>
            <person name="Meng S."/>
            <person name="Li G."/>
            <person name="Viehrig K."/>
            <person name="Ye F."/>
            <person name="Su P."/>
            <person name="Kiefer A.F."/>
            <person name="Nichols A."/>
            <person name="Cepeda A.J."/>
            <person name="Yan W."/>
            <person name="Fan B."/>
            <person name="Jiang Y."/>
            <person name="Adhikari A."/>
            <person name="Zheng C.-J."/>
            <person name="Schuster L."/>
            <person name="Cowan T.M."/>
            <person name="Smanski M.J."/>
            <person name="Chevrette M.G."/>
            <person name="De Carvalho L.P.S."/>
            <person name="Shen B."/>
        </authorList>
    </citation>
    <scope>NUCLEOTIDE SEQUENCE [LARGE SCALE GENOMIC DNA]</scope>
    <source>
        <strain evidence="2 3">NPDC046851</strain>
    </source>
</reference>
<dbReference type="EMBL" id="JBEYXT010000168">
    <property type="protein sequence ID" value="MEU6804910.1"/>
    <property type="molecule type" value="Genomic_DNA"/>
</dbReference>